<organism evidence="2">
    <name type="scientific">Brassica oleracea</name>
    <name type="common">Wild cabbage</name>
    <dbReference type="NCBI Taxonomy" id="3712"/>
    <lineage>
        <taxon>Eukaryota</taxon>
        <taxon>Viridiplantae</taxon>
        <taxon>Streptophyta</taxon>
        <taxon>Embryophyta</taxon>
        <taxon>Tracheophyta</taxon>
        <taxon>Spermatophyta</taxon>
        <taxon>Magnoliopsida</taxon>
        <taxon>eudicotyledons</taxon>
        <taxon>Gunneridae</taxon>
        <taxon>Pentapetalae</taxon>
        <taxon>rosids</taxon>
        <taxon>malvids</taxon>
        <taxon>Brassicales</taxon>
        <taxon>Brassicaceae</taxon>
        <taxon>Brassiceae</taxon>
        <taxon>Brassica</taxon>
    </lineage>
</organism>
<dbReference type="EMBL" id="LR031879">
    <property type="protein sequence ID" value="VDD54622.1"/>
    <property type="molecule type" value="Genomic_DNA"/>
</dbReference>
<feature type="transmembrane region" description="Helical" evidence="1">
    <location>
        <begin position="47"/>
        <end position="70"/>
    </location>
</feature>
<protein>
    <submittedName>
        <fullName evidence="2">Uncharacterized protein</fullName>
    </submittedName>
</protein>
<evidence type="ECO:0000313" key="2">
    <source>
        <dbReference type="EMBL" id="VDD54622.1"/>
    </source>
</evidence>
<name>A0A3P6GEK8_BRAOL</name>
<reference evidence="2" key="1">
    <citation type="submission" date="2018-11" db="EMBL/GenBank/DDBJ databases">
        <authorList>
            <consortium name="Genoscope - CEA"/>
            <person name="William W."/>
        </authorList>
    </citation>
    <scope>NUCLEOTIDE SEQUENCE</scope>
</reference>
<dbReference type="AlphaFoldDB" id="A0A3P6GEK8"/>
<evidence type="ECO:0000256" key="1">
    <source>
        <dbReference type="SAM" id="Phobius"/>
    </source>
</evidence>
<sequence length="77" mass="8536">MVKNLVVSSPTKNYCFFSNENSIVGDLNPKLHSDIALPQSVSRLNRLLFAVVVMLMTRVIDAGIVVVLVADRRDSFT</sequence>
<gene>
    <name evidence="2" type="ORF">BOLC8T47851H</name>
</gene>
<proteinExistence type="predicted"/>
<accession>A0A3P6GEK8</accession>
<keyword evidence="1" id="KW-0812">Transmembrane</keyword>
<keyword evidence="1" id="KW-0472">Membrane</keyword>
<keyword evidence="1" id="KW-1133">Transmembrane helix</keyword>